<evidence type="ECO:0000313" key="7">
    <source>
        <dbReference type="Proteomes" id="UP000058636"/>
    </source>
</evidence>
<evidence type="ECO:0000259" key="5">
    <source>
        <dbReference type="Pfam" id="PF18267"/>
    </source>
</evidence>
<keyword evidence="3" id="KW-0274">FAD</keyword>
<gene>
    <name evidence="6" type="ORF">XD57_0225</name>
</gene>
<organism evidence="6 7">
    <name type="scientific">Thermotoga petrophila</name>
    <dbReference type="NCBI Taxonomy" id="93929"/>
    <lineage>
        <taxon>Bacteria</taxon>
        <taxon>Thermotogati</taxon>
        <taxon>Thermotogota</taxon>
        <taxon>Thermotogae</taxon>
        <taxon>Thermotogales</taxon>
        <taxon>Thermotogaceae</taxon>
        <taxon>Thermotoga</taxon>
    </lineage>
</organism>
<keyword evidence="2" id="KW-0285">Flavoprotein</keyword>
<dbReference type="InterPro" id="IPR041575">
    <property type="entry name" value="Rubredoxin_C"/>
</dbReference>
<comment type="cofactor">
    <cofactor evidence="1">
        <name>FAD</name>
        <dbReference type="ChEBI" id="CHEBI:57692"/>
    </cofactor>
</comment>
<evidence type="ECO:0000256" key="1">
    <source>
        <dbReference type="ARBA" id="ARBA00001974"/>
    </source>
</evidence>
<dbReference type="PANTHER" id="PTHR43429">
    <property type="entry name" value="PYRIDINE NUCLEOTIDE-DISULFIDE OXIDOREDUCTASE DOMAIN-CONTAINING"/>
    <property type="match status" value="1"/>
</dbReference>
<dbReference type="InterPro" id="IPR016156">
    <property type="entry name" value="FAD/NAD-linked_Rdtase_dimer_sf"/>
</dbReference>
<evidence type="ECO:0000256" key="2">
    <source>
        <dbReference type="ARBA" id="ARBA00022630"/>
    </source>
</evidence>
<dbReference type="EMBL" id="LGFG01000009">
    <property type="protein sequence ID" value="KUK23690.1"/>
    <property type="molecule type" value="Genomic_DNA"/>
</dbReference>
<dbReference type="Gene3D" id="3.30.390.30">
    <property type="match status" value="1"/>
</dbReference>
<accession>A0A101ERX9</accession>
<dbReference type="PATRIC" id="fig|93930.3.peg.920"/>
<dbReference type="Pfam" id="PF07992">
    <property type="entry name" value="Pyr_redox_2"/>
    <property type="match status" value="1"/>
</dbReference>
<protein>
    <submittedName>
        <fullName evidence="6">FAD-dependent pyridine nucleotide-disulfide oxidoreductase</fullName>
    </submittedName>
</protein>
<dbReference type="Pfam" id="PF18267">
    <property type="entry name" value="Rubredoxin_C"/>
    <property type="match status" value="1"/>
</dbReference>
<dbReference type="SUPFAM" id="SSF51905">
    <property type="entry name" value="FAD/NAD(P)-binding domain"/>
    <property type="match status" value="2"/>
</dbReference>
<dbReference type="InterPro" id="IPR023753">
    <property type="entry name" value="FAD/NAD-binding_dom"/>
</dbReference>
<reference evidence="6 7" key="1">
    <citation type="journal article" date="2015" name="MBio">
        <title>Genome-Resolved Metagenomic Analysis Reveals Roles for Candidate Phyla and Other Microbial Community Members in Biogeochemical Transformations in Oil Reservoirs.</title>
        <authorList>
            <person name="Hu P."/>
            <person name="Tom L."/>
            <person name="Singh A."/>
            <person name="Thomas B.C."/>
            <person name="Baker B.J."/>
            <person name="Piceno Y.M."/>
            <person name="Andersen G.L."/>
            <person name="Banfield J.F."/>
        </authorList>
    </citation>
    <scope>NUCLEOTIDE SEQUENCE [LARGE SCALE GENOMIC DNA]</scope>
    <source>
        <strain evidence="6">46_26</strain>
    </source>
</reference>
<feature type="domain" description="FAD/NAD(P)-binding" evidence="4">
    <location>
        <begin position="2"/>
        <end position="301"/>
    </location>
</feature>
<proteinExistence type="predicted"/>
<evidence type="ECO:0000256" key="3">
    <source>
        <dbReference type="ARBA" id="ARBA00022827"/>
    </source>
</evidence>
<dbReference type="PRINTS" id="PR00411">
    <property type="entry name" value="PNDRDTASEI"/>
</dbReference>
<name>A0A101ERX9_9THEM</name>
<dbReference type="InterPro" id="IPR036188">
    <property type="entry name" value="FAD/NAD-bd_sf"/>
</dbReference>
<dbReference type="OMA" id="IHHFWTF"/>
<dbReference type="AlphaFoldDB" id="A0A101ERX9"/>
<comment type="caution">
    <text evidence="6">The sequence shown here is derived from an EMBL/GenBank/DDBJ whole genome shotgun (WGS) entry which is preliminary data.</text>
</comment>
<sequence>MRYVIVGSGPAGLNAIEAIREVDKEGEILLITAEKYVGYSRPLITYLLGRKVTEEKMYYRTEDYLREMRVDIKPATRVEKVIPEEKTVVTDSGEEIRYDKLLIATGGKPFVPNIEGLTGKKGVFTFTTWEDEEKVEKYIEENDVKEAVVLGGGLIGLKTTEALMELGVKVTIVELADRILSVTFDRKASEIITEALKKEGCSVITNDTVVKVNGDDTVSSVVLKSGKEIPTKLLVIAIGVKPNVEFLKDSGIEINRGIVVNEKMETNVEGVYAAGDCTEFYDLIDGQRKTIAIWPVAVAQGRVAGYNMAGRNVRYPGGIPMNSVELAGIPTISVGHSNVEDDGYEILTFEEGNTYKKMVLKDNRLIGAILVNDIDRAGIYTGLILQKLDVSSFKDRLLDENFGLVYLPKEFRKKMLEGEIKIWLE</sequence>
<dbReference type="PANTHER" id="PTHR43429:SF3">
    <property type="entry name" value="NITRITE REDUCTASE [NAD(P)H]"/>
    <property type="match status" value="1"/>
</dbReference>
<feature type="domain" description="NADH-rubredoxin oxidoreductase C-terminal" evidence="5">
    <location>
        <begin position="320"/>
        <end position="387"/>
    </location>
</feature>
<dbReference type="InterPro" id="IPR050260">
    <property type="entry name" value="FAD-bd_OxRdtase"/>
</dbReference>
<dbReference type="GO" id="GO:0016491">
    <property type="term" value="F:oxidoreductase activity"/>
    <property type="evidence" value="ECO:0007669"/>
    <property type="project" value="InterPro"/>
</dbReference>
<dbReference type="PRINTS" id="PR00368">
    <property type="entry name" value="FADPNR"/>
</dbReference>
<dbReference type="Gene3D" id="3.50.50.60">
    <property type="entry name" value="FAD/NAD(P)-binding domain"/>
    <property type="match status" value="2"/>
</dbReference>
<evidence type="ECO:0000313" key="6">
    <source>
        <dbReference type="EMBL" id="KUK23690.1"/>
    </source>
</evidence>
<evidence type="ECO:0000259" key="4">
    <source>
        <dbReference type="Pfam" id="PF07992"/>
    </source>
</evidence>
<dbReference type="Proteomes" id="UP000058636">
    <property type="component" value="Unassembled WGS sequence"/>
</dbReference>